<gene>
    <name evidence="1" type="ORF">ACFQ3W_10725</name>
</gene>
<sequence>MMNLIGFAYDARLDIHVPALDRPFEDYALKERLLLIEVWEDIRGRIPSKVMLLEHTIEQKLGEMNEEPDFEKSCRLNGEIAELASRINDLHIWYRTTQDEPSIKTHL</sequence>
<comment type="caution">
    <text evidence="1">The sequence shown here is derived from an EMBL/GenBank/DDBJ whole genome shotgun (WGS) entry which is preliminary data.</text>
</comment>
<organism evidence="1 2">
    <name type="scientific">Paenibacillus puldeungensis</name>
    <dbReference type="NCBI Taxonomy" id="696536"/>
    <lineage>
        <taxon>Bacteria</taxon>
        <taxon>Bacillati</taxon>
        <taxon>Bacillota</taxon>
        <taxon>Bacilli</taxon>
        <taxon>Bacillales</taxon>
        <taxon>Paenibacillaceae</taxon>
        <taxon>Paenibacillus</taxon>
    </lineage>
</organism>
<name>A0ABW3RWI5_9BACL</name>
<evidence type="ECO:0000313" key="2">
    <source>
        <dbReference type="Proteomes" id="UP001597262"/>
    </source>
</evidence>
<dbReference type="EMBL" id="JBHTLM010000006">
    <property type="protein sequence ID" value="MFD1176769.1"/>
    <property type="molecule type" value="Genomic_DNA"/>
</dbReference>
<evidence type="ECO:0000313" key="1">
    <source>
        <dbReference type="EMBL" id="MFD1176769.1"/>
    </source>
</evidence>
<proteinExistence type="predicted"/>
<keyword evidence="2" id="KW-1185">Reference proteome</keyword>
<protein>
    <submittedName>
        <fullName evidence="1">Uncharacterized protein</fullName>
    </submittedName>
</protein>
<accession>A0ABW3RWI5</accession>
<dbReference type="RefSeq" id="WP_379319216.1">
    <property type="nucleotide sequence ID" value="NZ_JBHTLM010000006.1"/>
</dbReference>
<reference evidence="2" key="1">
    <citation type="journal article" date="2019" name="Int. J. Syst. Evol. Microbiol.">
        <title>The Global Catalogue of Microorganisms (GCM) 10K type strain sequencing project: providing services to taxonomists for standard genome sequencing and annotation.</title>
        <authorList>
            <consortium name="The Broad Institute Genomics Platform"/>
            <consortium name="The Broad Institute Genome Sequencing Center for Infectious Disease"/>
            <person name="Wu L."/>
            <person name="Ma J."/>
        </authorList>
    </citation>
    <scope>NUCLEOTIDE SEQUENCE [LARGE SCALE GENOMIC DNA]</scope>
    <source>
        <strain evidence="2">CCUG 59189</strain>
    </source>
</reference>
<dbReference type="Proteomes" id="UP001597262">
    <property type="component" value="Unassembled WGS sequence"/>
</dbReference>